<dbReference type="InterPro" id="IPR052032">
    <property type="entry name" value="ATP-dep_AA_Ligase"/>
</dbReference>
<dbReference type="InterPro" id="IPR040570">
    <property type="entry name" value="LAL_C2"/>
</dbReference>
<accession>A0ABV9SEV2</accession>
<evidence type="ECO:0000313" key="6">
    <source>
        <dbReference type="EMBL" id="MFC4857851.1"/>
    </source>
</evidence>
<keyword evidence="1" id="KW-0436">Ligase</keyword>
<gene>
    <name evidence="6" type="ORF">ACFPCV_30490</name>
</gene>
<keyword evidence="7" id="KW-1185">Reference proteome</keyword>
<organism evidence="6 7">
    <name type="scientific">Actinophytocola glycyrrhizae</name>
    <dbReference type="NCBI Taxonomy" id="2044873"/>
    <lineage>
        <taxon>Bacteria</taxon>
        <taxon>Bacillati</taxon>
        <taxon>Actinomycetota</taxon>
        <taxon>Actinomycetes</taxon>
        <taxon>Pseudonocardiales</taxon>
        <taxon>Pseudonocardiaceae</taxon>
    </lineage>
</organism>
<evidence type="ECO:0000256" key="4">
    <source>
        <dbReference type="PROSITE-ProRule" id="PRU00409"/>
    </source>
</evidence>
<dbReference type="Proteomes" id="UP001595859">
    <property type="component" value="Unassembled WGS sequence"/>
</dbReference>
<keyword evidence="3 4" id="KW-0067">ATP-binding</keyword>
<comment type="caution">
    <text evidence="6">The sequence shown here is derived from an EMBL/GenBank/DDBJ whole genome shotgun (WGS) entry which is preliminary data.</text>
</comment>
<dbReference type="PROSITE" id="PS50975">
    <property type="entry name" value="ATP_GRASP"/>
    <property type="match status" value="1"/>
</dbReference>
<dbReference type="PANTHER" id="PTHR43585:SF2">
    <property type="entry name" value="ATP-GRASP ENZYME FSQD"/>
    <property type="match status" value="1"/>
</dbReference>
<evidence type="ECO:0000313" key="7">
    <source>
        <dbReference type="Proteomes" id="UP001595859"/>
    </source>
</evidence>
<evidence type="ECO:0000256" key="3">
    <source>
        <dbReference type="ARBA" id="ARBA00022840"/>
    </source>
</evidence>
<dbReference type="RefSeq" id="WP_378060056.1">
    <property type="nucleotide sequence ID" value="NZ_JBHSIS010000020.1"/>
</dbReference>
<dbReference type="SUPFAM" id="SSF56059">
    <property type="entry name" value="Glutathione synthetase ATP-binding domain-like"/>
    <property type="match status" value="1"/>
</dbReference>
<evidence type="ECO:0000256" key="1">
    <source>
        <dbReference type="ARBA" id="ARBA00022598"/>
    </source>
</evidence>
<dbReference type="PANTHER" id="PTHR43585">
    <property type="entry name" value="FUMIPYRROLE BIOSYNTHESIS PROTEIN C"/>
    <property type="match status" value="1"/>
</dbReference>
<dbReference type="Pfam" id="PF18603">
    <property type="entry name" value="LAL_C2"/>
    <property type="match status" value="1"/>
</dbReference>
<dbReference type="InterPro" id="IPR011761">
    <property type="entry name" value="ATP-grasp"/>
</dbReference>
<keyword evidence="2 4" id="KW-0547">Nucleotide-binding</keyword>
<dbReference type="EMBL" id="JBHSIS010000020">
    <property type="protein sequence ID" value="MFC4857851.1"/>
    <property type="molecule type" value="Genomic_DNA"/>
</dbReference>
<proteinExistence type="predicted"/>
<name>A0ABV9SEV2_9PSEU</name>
<dbReference type="Gene3D" id="3.30.470.20">
    <property type="entry name" value="ATP-grasp fold, B domain"/>
    <property type="match status" value="1"/>
</dbReference>
<reference evidence="7" key="1">
    <citation type="journal article" date="2019" name="Int. J. Syst. Evol. Microbiol.">
        <title>The Global Catalogue of Microorganisms (GCM) 10K type strain sequencing project: providing services to taxonomists for standard genome sequencing and annotation.</title>
        <authorList>
            <consortium name="The Broad Institute Genomics Platform"/>
            <consortium name="The Broad Institute Genome Sequencing Center for Infectious Disease"/>
            <person name="Wu L."/>
            <person name="Ma J."/>
        </authorList>
    </citation>
    <scope>NUCLEOTIDE SEQUENCE [LARGE SCALE GENOMIC DNA]</scope>
    <source>
        <strain evidence="7">ZS-22-S1</strain>
    </source>
</reference>
<sequence>MVVVVRDAGTTWVAQTVATIRAAGCLAGVVSGPVTDDERVELSGLADRLVVVGDPTDPGLLAAAAREVSAGHRLGAVYSSSDGAVVAAARAAELLGIGRTPSAGLAAARNKFATRQAMAAAGLSTPPFALIHDAAEAAAVAAAVPLPAVVKPVNGAGSHLVERVSTVDGLAAAYRTIADRLFDAPQLRHLYTAQLTGATPIDPATTFLVEGLLRGHEYTLDLIVRDGEVELLPLVDKFFVDDRFFERGFVSPPVDLDPGLARDIGAAVTNAVLAVGLDNTVACVEVIVDEVLGPTVVEINCRPAGQIMGTLYDLRTGVNTAAEVIGLARGVPAIRTEPKLPIPLATLTLFPEGTGRLRAVHGLDEVADLPDVLRVVRSVAPGDLITDDYEIFAVNLLVAGFDDEKDLMDIYAEADKLVRFEIEPR</sequence>
<evidence type="ECO:0000259" key="5">
    <source>
        <dbReference type="PROSITE" id="PS50975"/>
    </source>
</evidence>
<dbReference type="Pfam" id="PF13535">
    <property type="entry name" value="ATP-grasp_4"/>
    <property type="match status" value="1"/>
</dbReference>
<feature type="domain" description="ATP-grasp" evidence="5">
    <location>
        <begin position="115"/>
        <end position="329"/>
    </location>
</feature>
<evidence type="ECO:0000256" key="2">
    <source>
        <dbReference type="ARBA" id="ARBA00022741"/>
    </source>
</evidence>
<protein>
    <submittedName>
        <fullName evidence="6">ATP-grasp domain-containing protein</fullName>
    </submittedName>
</protein>